<accession>A0A5E4UEG1</accession>
<dbReference type="GO" id="GO:0003677">
    <property type="term" value="F:DNA binding"/>
    <property type="evidence" value="ECO:0007669"/>
    <property type="project" value="UniProtKB-KW"/>
</dbReference>
<dbReference type="Gene3D" id="1.10.150.130">
    <property type="match status" value="1"/>
</dbReference>
<keyword evidence="4" id="KW-0233">DNA recombination</keyword>
<dbReference type="SUPFAM" id="SSF56349">
    <property type="entry name" value="DNA breaking-rejoining enzymes"/>
    <property type="match status" value="1"/>
</dbReference>
<dbReference type="PROSITE" id="PS51898">
    <property type="entry name" value="TYR_RECOMBINASE"/>
    <property type="match status" value="1"/>
</dbReference>
<keyword evidence="3" id="KW-0238">DNA-binding</keyword>
<evidence type="ECO:0000256" key="3">
    <source>
        <dbReference type="ARBA" id="ARBA00023125"/>
    </source>
</evidence>
<gene>
    <name evidence="6" type="ORF">PIN31115_01913</name>
</gene>
<keyword evidence="2" id="KW-0229">DNA integration</keyword>
<dbReference type="Gene3D" id="1.10.443.10">
    <property type="entry name" value="Intergrase catalytic core"/>
    <property type="match status" value="1"/>
</dbReference>
<dbReference type="AlphaFoldDB" id="A0A5E4UEG1"/>
<dbReference type="PANTHER" id="PTHR30349:SF41">
    <property type="entry name" value="INTEGRASE_RECOMBINASE PROTEIN MJ0367-RELATED"/>
    <property type="match status" value="1"/>
</dbReference>
<proteinExistence type="inferred from homology"/>
<dbReference type="Pfam" id="PF00589">
    <property type="entry name" value="Phage_integrase"/>
    <property type="match status" value="1"/>
</dbReference>
<protein>
    <submittedName>
        <fullName evidence="6">Integrase</fullName>
    </submittedName>
</protein>
<dbReference type="GO" id="GO:0006310">
    <property type="term" value="P:DNA recombination"/>
    <property type="evidence" value="ECO:0007669"/>
    <property type="project" value="UniProtKB-KW"/>
</dbReference>
<evidence type="ECO:0000259" key="5">
    <source>
        <dbReference type="PROSITE" id="PS51898"/>
    </source>
</evidence>
<dbReference type="EMBL" id="CABPSI010000002">
    <property type="protein sequence ID" value="VVD97244.1"/>
    <property type="molecule type" value="Genomic_DNA"/>
</dbReference>
<evidence type="ECO:0000313" key="7">
    <source>
        <dbReference type="Proteomes" id="UP000333828"/>
    </source>
</evidence>
<evidence type="ECO:0000313" key="6">
    <source>
        <dbReference type="EMBL" id="VVD97244.1"/>
    </source>
</evidence>
<evidence type="ECO:0000256" key="1">
    <source>
        <dbReference type="ARBA" id="ARBA00008857"/>
    </source>
</evidence>
<dbReference type="InterPro" id="IPR002104">
    <property type="entry name" value="Integrase_catalytic"/>
</dbReference>
<keyword evidence="7" id="KW-1185">Reference proteome</keyword>
<dbReference type="InterPro" id="IPR011010">
    <property type="entry name" value="DNA_brk_join_enz"/>
</dbReference>
<dbReference type="Proteomes" id="UP000333828">
    <property type="component" value="Unassembled WGS sequence"/>
</dbReference>
<dbReference type="InterPro" id="IPR050090">
    <property type="entry name" value="Tyrosine_recombinase_XerCD"/>
</dbReference>
<comment type="similarity">
    <text evidence="1">Belongs to the 'phage' integrase family.</text>
</comment>
<reference evidence="6 7" key="1">
    <citation type="submission" date="2019-08" db="EMBL/GenBank/DDBJ databases">
        <authorList>
            <person name="Peeters C."/>
        </authorList>
    </citation>
    <scope>NUCLEOTIDE SEQUENCE [LARGE SCALE GENOMIC DNA]</scope>
    <source>
        <strain evidence="6 7">LMG 31115</strain>
    </source>
</reference>
<name>A0A5E4UEG1_9BURK</name>
<evidence type="ECO:0000256" key="2">
    <source>
        <dbReference type="ARBA" id="ARBA00022908"/>
    </source>
</evidence>
<evidence type="ECO:0000256" key="4">
    <source>
        <dbReference type="ARBA" id="ARBA00023172"/>
    </source>
</evidence>
<dbReference type="PANTHER" id="PTHR30349">
    <property type="entry name" value="PHAGE INTEGRASE-RELATED"/>
    <property type="match status" value="1"/>
</dbReference>
<dbReference type="GO" id="GO:0015074">
    <property type="term" value="P:DNA integration"/>
    <property type="evidence" value="ECO:0007669"/>
    <property type="project" value="UniProtKB-KW"/>
</dbReference>
<organism evidence="6 7">
    <name type="scientific">Pandoraea iniqua</name>
    <dbReference type="NCBI Taxonomy" id="2508288"/>
    <lineage>
        <taxon>Bacteria</taxon>
        <taxon>Pseudomonadati</taxon>
        <taxon>Pseudomonadota</taxon>
        <taxon>Betaproteobacteria</taxon>
        <taxon>Burkholderiales</taxon>
        <taxon>Burkholderiaceae</taxon>
        <taxon>Pandoraea</taxon>
    </lineage>
</organism>
<dbReference type="InterPro" id="IPR010998">
    <property type="entry name" value="Integrase_recombinase_N"/>
</dbReference>
<dbReference type="InterPro" id="IPR013762">
    <property type="entry name" value="Integrase-like_cat_sf"/>
</dbReference>
<sequence>MRARHRGSKTYYFCDAGGTPRKEISLGTNFVLAVRKWSELEQANVTISAMSTLKDEFTAYIRDIIPGKAPRNQKDNLEQIALLSEFFGDDAPLDEIEPVHVKQYMFWRHKRAVAWYQSKKRVAPLDAGYVRANRDIEVLSHAFNYARETGLTKAANPTAGVKMHREKGRDIYIEDDVYEAVYKAADVPTRDAMDLIYLTGQRPQDALKFDERNVNASGELEFQQGKTKMKLRIAIVGELARVIERIRARKREYKVVSTALVVNEAGQAMTLDTLQRRFREARRAAGVDDASFQMRDLRAKAGTDKTDTTGDIRQAQKQLGHTSVTMTEHYVRNRRGDKVKPTK</sequence>
<feature type="domain" description="Tyr recombinase" evidence="5">
    <location>
        <begin position="167"/>
        <end position="343"/>
    </location>
</feature>